<evidence type="ECO:0000256" key="2">
    <source>
        <dbReference type="ARBA" id="ARBA00022555"/>
    </source>
</evidence>
<dbReference type="HAMAP" id="MF_00083">
    <property type="entry name" value="Pept_tRNA_hydro_bact"/>
    <property type="match status" value="1"/>
</dbReference>
<keyword evidence="2" id="KW-0820">tRNA-binding</keyword>
<reference evidence="8 9" key="1">
    <citation type="journal article" date="2018" name="Cell">
        <title>The Chara Genome: Secondary Complexity and Implications for Plant Terrestrialization.</title>
        <authorList>
            <person name="Nishiyama T."/>
            <person name="Sakayama H."/>
            <person name="Vries J.D."/>
            <person name="Buschmann H."/>
            <person name="Saint-Marcoux D."/>
            <person name="Ullrich K.K."/>
            <person name="Haas F.B."/>
            <person name="Vanderstraeten L."/>
            <person name="Becker D."/>
            <person name="Lang D."/>
            <person name="Vosolsobe S."/>
            <person name="Rombauts S."/>
            <person name="Wilhelmsson P.K.I."/>
            <person name="Janitza P."/>
            <person name="Kern R."/>
            <person name="Heyl A."/>
            <person name="Rumpler F."/>
            <person name="Villalobos L.I.A.C."/>
            <person name="Clay J.M."/>
            <person name="Skokan R."/>
            <person name="Toyoda A."/>
            <person name="Suzuki Y."/>
            <person name="Kagoshima H."/>
            <person name="Schijlen E."/>
            <person name="Tajeshwar N."/>
            <person name="Catarino B."/>
            <person name="Hetherington A.J."/>
            <person name="Saltykova A."/>
            <person name="Bonnot C."/>
            <person name="Breuninger H."/>
            <person name="Symeonidi A."/>
            <person name="Radhakrishnan G.V."/>
            <person name="Van Nieuwerburgh F."/>
            <person name="Deforce D."/>
            <person name="Chang C."/>
            <person name="Karol K.G."/>
            <person name="Hedrich R."/>
            <person name="Ulvskov P."/>
            <person name="Glockner G."/>
            <person name="Delwiche C.F."/>
            <person name="Petrasek J."/>
            <person name="Van de Peer Y."/>
            <person name="Friml J."/>
            <person name="Beilby M."/>
            <person name="Dolan L."/>
            <person name="Kohara Y."/>
            <person name="Sugano S."/>
            <person name="Fujiyama A."/>
            <person name="Delaux P.-M."/>
            <person name="Quint M."/>
            <person name="TheiBen G."/>
            <person name="Hagemann M."/>
            <person name="Harholt J."/>
            <person name="Dunand C."/>
            <person name="Zachgo S."/>
            <person name="Langdale J."/>
            <person name="Maumus F."/>
            <person name="Straeten D.V.D."/>
            <person name="Gould S.B."/>
            <person name="Rensing S.A."/>
        </authorList>
    </citation>
    <scope>NUCLEOTIDE SEQUENCE [LARGE SCALE GENOMIC DNA]</scope>
    <source>
        <strain evidence="8 9">S276</strain>
    </source>
</reference>
<dbReference type="InterPro" id="IPR000477">
    <property type="entry name" value="RT_dom"/>
</dbReference>
<dbReference type="FunFam" id="3.40.50.1470:FF:000001">
    <property type="entry name" value="Peptidyl-tRNA hydrolase"/>
    <property type="match status" value="1"/>
</dbReference>
<evidence type="ECO:0000256" key="3">
    <source>
        <dbReference type="ARBA" id="ARBA00022801"/>
    </source>
</evidence>
<accession>A0A388LC25</accession>
<name>A0A388LC25_CHABU</name>
<keyword evidence="9" id="KW-1185">Reference proteome</keyword>
<dbReference type="Pfam" id="PF01195">
    <property type="entry name" value="Pept_tRNA_hydro"/>
    <property type="match status" value="1"/>
</dbReference>
<proteinExistence type="inferred from homology"/>
<feature type="compositionally biased region" description="Low complexity" evidence="6">
    <location>
        <begin position="752"/>
        <end position="780"/>
    </location>
</feature>
<dbReference type="InterPro" id="IPR001328">
    <property type="entry name" value="Pept_tRNA_hydro"/>
</dbReference>
<dbReference type="SUPFAM" id="SSF53178">
    <property type="entry name" value="Peptidyl-tRNA hydrolase-like"/>
    <property type="match status" value="1"/>
</dbReference>
<evidence type="ECO:0000256" key="6">
    <source>
        <dbReference type="SAM" id="MobiDB-lite"/>
    </source>
</evidence>
<dbReference type="Pfam" id="PF00078">
    <property type="entry name" value="RVT_1"/>
    <property type="match status" value="1"/>
</dbReference>
<dbReference type="NCBIfam" id="TIGR00447">
    <property type="entry name" value="pth"/>
    <property type="match status" value="1"/>
</dbReference>
<dbReference type="STRING" id="69332.A0A388LC25"/>
<dbReference type="EMBL" id="BFEA01000330">
    <property type="protein sequence ID" value="GBG79859.1"/>
    <property type="molecule type" value="Genomic_DNA"/>
</dbReference>
<keyword evidence="4" id="KW-0694">RNA-binding</keyword>
<dbReference type="EC" id="3.1.1.29" evidence="1"/>
<gene>
    <name evidence="8" type="ORF">CBR_g30124</name>
</gene>
<sequence length="1003" mass="110827">MYFPLLDARIPSEVAHTLTQADIRWFHMDLIRERNMQELEQIKVLPGISGLVLLNANEKPMGEFSQWWEGPQVWAPAQGTRGKVGIMLHKDLQAQIIDSEANIWGRWAWLKAVIGKEEWVFMTVYAPTEAGEKGKFFARLMLHVPKADRRLLAGDWNVSLNEALRSGAPTTNRNDVRTVLEFIAELTLVDPFPILNPDDPGYTRTSHLQRDRQTVTRRRLDYFLLSEQVMDRVTSVRHAFHPISDHKSVMVDLRPNLGCERGRGFFRLNNQVLRVPGVGEWVTDHMTRWEGTRHLLSSTAEWLDGNLAITSGVLDVILRIITRTRNKREADCKKRVEEVEERMEGRPISLMVWAAERERRLAEWDNIQEEKQKRWTKGKSPGVDGLSVEFYAVNWGVLGSLLVELYNEVLVGGKLGKGMTHGVITVLFKKGDKAEVRNWRPISLLNVSYKILAKSLARRLSKCLLELVEKNQGAFVQGRSIFNNIMTAIESLEVIQEENRDMAVLLLDLEKAYNKSGAVSEQRWEQSREQRVTGEKRAMASGVAAMARLSQVVYLFGPIHGGGGGCVGMRGALRSAKSLHVSNLFTLPRVTGGSDLQLDWLDSCSGKVEVSASVFSSSSSSSSSSFSSSPSSSLSSPSASSSCSWSSWSCCSSSPRVKGRRRYSCAAVSEERERDGGEGGMSAPVEGEGRTRRSSRKRREGREEAPTVLERTLTEGDKEEEEEEERGRERGVNQRSEANGRSRLIRGRSRPPRGSSPSTSTSATSSSVSSQSTGEAEAAATATAAAAAAVGGEGERERGGGDGGKQGLWLIVGLGNPGRKYAGTRHNAGFEVIDRLAMAEGIRMGSIESKAVVGRGLICNIPVLLAKPQTFMNRSGQAVGPLAAYYRIPNQRVLVICDDLDLSLASLRIRRKGSAAGHNGMTSVIEGLKGSKDFPRLRIGIGRPRGGIPVEAYVLQKFTQEEREEMDCTLHEATNAVRAVLVEGIDKAMSLWNVARSFRLVGE</sequence>
<dbReference type="OrthoDB" id="416119at2759"/>
<evidence type="ECO:0000256" key="4">
    <source>
        <dbReference type="ARBA" id="ARBA00022884"/>
    </source>
</evidence>
<dbReference type="InterPro" id="IPR018171">
    <property type="entry name" value="Pept_tRNA_hydro_CS"/>
</dbReference>
<dbReference type="Gene3D" id="3.60.10.10">
    <property type="entry name" value="Endonuclease/exonuclease/phosphatase"/>
    <property type="match status" value="1"/>
</dbReference>
<organism evidence="8 9">
    <name type="scientific">Chara braunii</name>
    <name type="common">Braun's stonewort</name>
    <dbReference type="NCBI Taxonomy" id="69332"/>
    <lineage>
        <taxon>Eukaryota</taxon>
        <taxon>Viridiplantae</taxon>
        <taxon>Streptophyta</taxon>
        <taxon>Charophyceae</taxon>
        <taxon>Charales</taxon>
        <taxon>Characeae</taxon>
        <taxon>Chara</taxon>
    </lineage>
</organism>
<dbReference type="InterPro" id="IPR036691">
    <property type="entry name" value="Endo/exonu/phosph_ase_sf"/>
</dbReference>
<evidence type="ECO:0000313" key="9">
    <source>
        <dbReference type="Proteomes" id="UP000265515"/>
    </source>
</evidence>
<evidence type="ECO:0000256" key="1">
    <source>
        <dbReference type="ARBA" id="ARBA00013260"/>
    </source>
</evidence>
<dbReference type="Gramene" id="GBG79859">
    <property type="protein sequence ID" value="GBG79859"/>
    <property type="gene ID" value="CBR_g30124"/>
</dbReference>
<evidence type="ECO:0000259" key="7">
    <source>
        <dbReference type="Pfam" id="PF00078"/>
    </source>
</evidence>
<comment type="caution">
    <text evidence="8">The sequence shown here is derived from an EMBL/GenBank/DDBJ whole genome shotgun (WGS) entry which is preliminary data.</text>
</comment>
<protein>
    <recommendedName>
        <fullName evidence="1">peptidyl-tRNA hydrolase</fullName>
        <ecNumber evidence="1">3.1.1.29</ecNumber>
    </recommendedName>
</protein>
<feature type="region of interest" description="Disordered" evidence="6">
    <location>
        <begin position="616"/>
        <end position="780"/>
    </location>
</feature>
<dbReference type="Proteomes" id="UP000265515">
    <property type="component" value="Unassembled WGS sequence"/>
</dbReference>
<dbReference type="SUPFAM" id="SSF56219">
    <property type="entry name" value="DNase I-like"/>
    <property type="match status" value="1"/>
</dbReference>
<dbReference type="Gene3D" id="3.40.50.1470">
    <property type="entry name" value="Peptidyl-tRNA hydrolase"/>
    <property type="match status" value="1"/>
</dbReference>
<dbReference type="PANTHER" id="PTHR17224:SF1">
    <property type="entry name" value="PEPTIDYL-TRNA HYDROLASE"/>
    <property type="match status" value="1"/>
</dbReference>
<dbReference type="GO" id="GO:0000049">
    <property type="term" value="F:tRNA binding"/>
    <property type="evidence" value="ECO:0007669"/>
    <property type="project" value="UniProtKB-KW"/>
</dbReference>
<comment type="similarity">
    <text evidence="5">Belongs to the PTH family.</text>
</comment>
<dbReference type="PROSITE" id="PS01195">
    <property type="entry name" value="PEPT_TRNA_HYDROL_1"/>
    <property type="match status" value="1"/>
</dbReference>
<dbReference type="InterPro" id="IPR036416">
    <property type="entry name" value="Pept_tRNA_hydro_sf"/>
</dbReference>
<dbReference type="CDD" id="cd01650">
    <property type="entry name" value="RT_nLTR_like"/>
    <property type="match status" value="1"/>
</dbReference>
<feature type="compositionally biased region" description="Low complexity" evidence="6">
    <location>
        <begin position="616"/>
        <end position="654"/>
    </location>
</feature>
<evidence type="ECO:0000313" key="8">
    <source>
        <dbReference type="EMBL" id="GBG79859.1"/>
    </source>
</evidence>
<dbReference type="AlphaFoldDB" id="A0A388LC25"/>
<feature type="domain" description="Reverse transcriptase" evidence="7">
    <location>
        <begin position="432"/>
        <end position="514"/>
    </location>
</feature>
<keyword evidence="3" id="KW-0378">Hydrolase</keyword>
<dbReference type="PANTHER" id="PTHR17224">
    <property type="entry name" value="PEPTIDYL-TRNA HYDROLASE"/>
    <property type="match status" value="1"/>
</dbReference>
<evidence type="ECO:0000256" key="5">
    <source>
        <dbReference type="ARBA" id="ARBA00038063"/>
    </source>
</evidence>
<dbReference type="GO" id="GO:0004045">
    <property type="term" value="F:peptidyl-tRNA hydrolase activity"/>
    <property type="evidence" value="ECO:0007669"/>
    <property type="project" value="UniProtKB-EC"/>
</dbReference>